<protein>
    <submittedName>
        <fullName evidence="1">Uncharacterized protein</fullName>
    </submittedName>
</protein>
<dbReference type="EMBL" id="BPLR01014265">
    <property type="protein sequence ID" value="GIY67650.1"/>
    <property type="molecule type" value="Genomic_DNA"/>
</dbReference>
<organism evidence="1 2">
    <name type="scientific">Caerostris extrusa</name>
    <name type="common">Bark spider</name>
    <name type="synonym">Caerostris bankana</name>
    <dbReference type="NCBI Taxonomy" id="172846"/>
    <lineage>
        <taxon>Eukaryota</taxon>
        <taxon>Metazoa</taxon>
        <taxon>Ecdysozoa</taxon>
        <taxon>Arthropoda</taxon>
        <taxon>Chelicerata</taxon>
        <taxon>Arachnida</taxon>
        <taxon>Araneae</taxon>
        <taxon>Araneomorphae</taxon>
        <taxon>Entelegynae</taxon>
        <taxon>Araneoidea</taxon>
        <taxon>Araneidae</taxon>
        <taxon>Caerostris</taxon>
    </lineage>
</organism>
<dbReference type="AlphaFoldDB" id="A0AAV4VDU8"/>
<evidence type="ECO:0000313" key="2">
    <source>
        <dbReference type="Proteomes" id="UP001054945"/>
    </source>
</evidence>
<proteinExistence type="predicted"/>
<keyword evidence="2" id="KW-1185">Reference proteome</keyword>
<reference evidence="1 2" key="1">
    <citation type="submission" date="2021-06" db="EMBL/GenBank/DDBJ databases">
        <title>Caerostris extrusa draft genome.</title>
        <authorList>
            <person name="Kono N."/>
            <person name="Arakawa K."/>
        </authorList>
    </citation>
    <scope>NUCLEOTIDE SEQUENCE [LARGE SCALE GENOMIC DNA]</scope>
</reference>
<sequence>MTRLITQTHETDCPIMVAVSPLPPNATQNINFRPEHTAEARKGEDCACVVLFPSPSPTGKCMVKAGDLQSWGREAG</sequence>
<comment type="caution">
    <text evidence="1">The sequence shown here is derived from an EMBL/GenBank/DDBJ whole genome shotgun (WGS) entry which is preliminary data.</text>
</comment>
<evidence type="ECO:0000313" key="1">
    <source>
        <dbReference type="EMBL" id="GIY67650.1"/>
    </source>
</evidence>
<dbReference type="Proteomes" id="UP001054945">
    <property type="component" value="Unassembled WGS sequence"/>
</dbReference>
<name>A0AAV4VDU8_CAEEX</name>
<gene>
    <name evidence="1" type="ORF">CEXT_540511</name>
</gene>
<accession>A0AAV4VDU8</accession>